<organism evidence="4 5">
    <name type="scientific">Azospirillum thiophilum</name>
    <dbReference type="NCBI Taxonomy" id="528244"/>
    <lineage>
        <taxon>Bacteria</taxon>
        <taxon>Pseudomonadati</taxon>
        <taxon>Pseudomonadota</taxon>
        <taxon>Alphaproteobacteria</taxon>
        <taxon>Rhodospirillales</taxon>
        <taxon>Azospirillaceae</taxon>
        <taxon>Azospirillum</taxon>
    </lineage>
</organism>
<reference evidence="5" key="1">
    <citation type="submission" date="2015-08" db="EMBL/GenBank/DDBJ databases">
        <title>Complete Genome Sequence of Azospirillum thiophilum BV-S.</title>
        <authorList>
            <person name="Fomenkov A."/>
            <person name="Vincze T."/>
            <person name="Grabovich M."/>
            <person name="Dubinina G."/>
            <person name="Orlova M."/>
            <person name="Belousova E."/>
            <person name="Roberts R.J."/>
        </authorList>
    </citation>
    <scope>NUCLEOTIDE SEQUENCE [LARGE SCALE GENOMIC DNA]</scope>
    <source>
        <strain evidence="5">BV-S</strain>
    </source>
</reference>
<proteinExistence type="predicted"/>
<sequence>MSEKTRPSSLSATSEQGARRGARAATAVAVALVMALAAGTADARAGKSSSAGSRGSRTTEAPAATSTAPNAVSPMERSAAPAAAPGMQRPGAAANAPAAAPSRGFFGGGFMGGVMGGLIGAGIGAMLFGGGFFEGLGSFAGILGFILQILLVVFLVRLAMRFFRNRSQTANAARTGSPLGGGPLGGNPLGGGQPAYAGGPLNRDAADVRHNPMGNGPLGGGMGSGPAGPAQRRQASDEIGIQPADFEAFERLLVTVQTAYGREDVDALRAATTPEMLSYFTDDLTENRNRGVVNKISDVRLLQGDLAEGWREGVQEYATVAIRFSLIDSTVERTGGRVVDGNPTQPVEATELWTFVRPRGGQWQLSAIQQAN</sequence>
<feature type="compositionally biased region" description="Gly residues" evidence="1">
    <location>
        <begin position="178"/>
        <end position="193"/>
    </location>
</feature>
<evidence type="ECO:0000313" key="4">
    <source>
        <dbReference type="EMBL" id="ALG70205.1"/>
    </source>
</evidence>
<feature type="transmembrane region" description="Helical" evidence="2">
    <location>
        <begin position="139"/>
        <end position="160"/>
    </location>
</feature>
<dbReference type="SUPFAM" id="SSF54427">
    <property type="entry name" value="NTF2-like"/>
    <property type="match status" value="1"/>
</dbReference>
<evidence type="ECO:0000259" key="3">
    <source>
        <dbReference type="SMART" id="SM00978"/>
    </source>
</evidence>
<name>A0AAC8VVT0_9PROT</name>
<feature type="region of interest" description="Disordered" evidence="1">
    <location>
        <begin position="170"/>
        <end position="235"/>
    </location>
</feature>
<dbReference type="PANTHER" id="PTHR41542:SF1">
    <property type="entry name" value="BLL5807 PROTEIN"/>
    <property type="match status" value="1"/>
</dbReference>
<dbReference type="Pfam" id="PF04280">
    <property type="entry name" value="Tim44"/>
    <property type="match status" value="1"/>
</dbReference>
<dbReference type="Proteomes" id="UP000069935">
    <property type="component" value="Chromosome 1"/>
</dbReference>
<protein>
    <recommendedName>
        <fullName evidence="3">Tim44-like domain-containing protein</fullName>
    </recommendedName>
</protein>
<dbReference type="InterPro" id="IPR032710">
    <property type="entry name" value="NTF2-like_dom_sf"/>
</dbReference>
<dbReference type="EMBL" id="CP012401">
    <property type="protein sequence ID" value="ALG70205.1"/>
    <property type="molecule type" value="Genomic_DNA"/>
</dbReference>
<evidence type="ECO:0000256" key="1">
    <source>
        <dbReference type="SAM" id="MobiDB-lite"/>
    </source>
</evidence>
<gene>
    <name evidence="4" type="ORF">AL072_03935</name>
</gene>
<keyword evidence="2" id="KW-1133">Transmembrane helix</keyword>
<feature type="transmembrane region" description="Helical" evidence="2">
    <location>
        <begin position="110"/>
        <end position="133"/>
    </location>
</feature>
<keyword evidence="2" id="KW-0812">Transmembrane</keyword>
<dbReference type="InterPro" id="IPR007379">
    <property type="entry name" value="Tim44-like_dom"/>
</dbReference>
<keyword evidence="5" id="KW-1185">Reference proteome</keyword>
<dbReference type="RefSeq" id="WP_045581425.1">
    <property type="nucleotide sequence ID" value="NZ_CP012401.1"/>
</dbReference>
<dbReference type="SMART" id="SM00978">
    <property type="entry name" value="Tim44"/>
    <property type="match status" value="1"/>
</dbReference>
<feature type="compositionally biased region" description="Low complexity" evidence="1">
    <location>
        <begin position="44"/>
        <end position="74"/>
    </location>
</feature>
<dbReference type="AlphaFoldDB" id="A0AAC8VVT0"/>
<feature type="region of interest" description="Disordered" evidence="1">
    <location>
        <begin position="44"/>
        <end position="95"/>
    </location>
</feature>
<accession>A0AAC8VVT0</accession>
<evidence type="ECO:0000256" key="2">
    <source>
        <dbReference type="SAM" id="Phobius"/>
    </source>
</evidence>
<dbReference type="PANTHER" id="PTHR41542">
    <property type="entry name" value="BLL5807 PROTEIN"/>
    <property type="match status" value="1"/>
</dbReference>
<keyword evidence="2" id="KW-0472">Membrane</keyword>
<feature type="compositionally biased region" description="Polar residues" evidence="1">
    <location>
        <begin position="7"/>
        <end position="16"/>
    </location>
</feature>
<dbReference type="KEGG" id="ati:AL072_03935"/>
<feature type="compositionally biased region" description="Gly residues" evidence="1">
    <location>
        <begin position="216"/>
        <end position="226"/>
    </location>
</feature>
<dbReference type="Gene3D" id="3.10.450.240">
    <property type="match status" value="1"/>
</dbReference>
<feature type="domain" description="Tim44-like" evidence="3">
    <location>
        <begin position="227"/>
        <end position="370"/>
    </location>
</feature>
<feature type="region of interest" description="Disordered" evidence="1">
    <location>
        <begin position="1"/>
        <end position="21"/>
    </location>
</feature>
<reference evidence="4 5" key="2">
    <citation type="journal article" date="2016" name="Genome Announc.">
        <title>Complete Genome Sequence of a Strain of Azospirillum thiophilum Isolated from a Sulfide Spring.</title>
        <authorList>
            <person name="Fomenkov A."/>
            <person name="Vincze T."/>
            <person name="Grabovich M."/>
            <person name="Anton B.P."/>
            <person name="Dubinina G."/>
            <person name="Orlova M."/>
            <person name="Belousova E."/>
            <person name="Roberts R.J."/>
        </authorList>
    </citation>
    <scope>NUCLEOTIDE SEQUENCE [LARGE SCALE GENOMIC DNA]</scope>
    <source>
        <strain evidence="4 5">BV-S</strain>
    </source>
</reference>
<evidence type="ECO:0000313" key="5">
    <source>
        <dbReference type="Proteomes" id="UP000069935"/>
    </source>
</evidence>